<organism evidence="1 2">
    <name type="scientific">Phlebia brevispora</name>
    <dbReference type="NCBI Taxonomy" id="194682"/>
    <lineage>
        <taxon>Eukaryota</taxon>
        <taxon>Fungi</taxon>
        <taxon>Dikarya</taxon>
        <taxon>Basidiomycota</taxon>
        <taxon>Agaricomycotina</taxon>
        <taxon>Agaricomycetes</taxon>
        <taxon>Polyporales</taxon>
        <taxon>Meruliaceae</taxon>
        <taxon>Phlebia</taxon>
    </lineage>
</organism>
<dbReference type="EMBL" id="JANHOG010000186">
    <property type="protein sequence ID" value="KAJ3557075.1"/>
    <property type="molecule type" value="Genomic_DNA"/>
</dbReference>
<gene>
    <name evidence="1" type="ORF">NM688_g1669</name>
</gene>
<reference evidence="1" key="1">
    <citation type="submission" date="2022-07" db="EMBL/GenBank/DDBJ databases">
        <title>Genome Sequence of Phlebia brevispora.</title>
        <authorList>
            <person name="Buettner E."/>
        </authorList>
    </citation>
    <scope>NUCLEOTIDE SEQUENCE</scope>
    <source>
        <strain evidence="1">MPL23</strain>
    </source>
</reference>
<comment type="caution">
    <text evidence="1">The sequence shown here is derived from an EMBL/GenBank/DDBJ whole genome shotgun (WGS) entry which is preliminary data.</text>
</comment>
<sequence length="1242" mass="138611">MTQNPACIAAHQYQYSNQQLPHSPAAAPDDVSMADANENILDILGFHENNADDTSKNPPQLIKDYFGTHYMEDELRLENDGAESNEEDDDDDTDVPVAPVAGEDVELRPVEDSEDERVDGMNGVQGIEPEHAEAEGDVPQRPETCEEAQCTRIENALQQQVHVERFPSDVAGQPIPHVFSAPRAGYADYGARVPRVGPADNIYAPPGSMAVSELLEIPGLQDKLELLYKNTRELNKLVDALLTTRPKFMCNEIVVADEAFDVYMRNVVECLKALFGDAEFAQYLVFLPERHYADTDQTVWLYYDMHTGKWWWAVQKVVEEKTPGATIMPIIISSDKTQVTLFRNKTAYPVYLTIRNLPKDIRGHPSQRGQILIAYLLTSKLDHITNKAAHRQTLTNLFHACMECVFEPLKTLGQTGLPMTSGDGITRRIHLIFAAYVGDYPEQLLVTGVKTGLCTVCAVPHDELGDFDATYPWHNIHDVRTVLAIADGPGPPSDYVNACCAQGMKPIYHPFWMNLPYSNIFLSITPDILHQILQGFMKHLIAWIKMACNAAEIDARCRQLPPNHNVHLFLKGITPLSQLTGQKHADICRILLGIIIDLPLPNNIPSALLVCAVRVMLDFIYLAQYLIHSDDSLQALDNALRHFHENKYIFVDMGVHQDFNIPKLHYCSKHWHQQVEFFGIADNFNTEFTECLHIDFAKEAYRATNKKNEYSQMTLWLECKEKVLQHDRHIKMPKNPSTKAQVSFKQLGTHYGATQFRSCLAEFVAQRKHLDARPAALREHAALQRIHFHKVQVYHKARPARYNKHGHETAPGRFDMALINDGTGGAVGIKGYRVGCVRVIFSIPRCELPSLSTPDEMDSVPEHLAYIEWFTPFRHPDVDHALAGEGRDFEMARSLTQNNQSIKMDCYGNLLPTASLHGGRSSSIHEHPEVRVTTEVRPLSVDGNTATASKAHAVKGACDIKIHTSASSADSRASAISRIILLLSGIALWLVRETIQTFAGALVSAIFGSIILRAACFQDDVLGLLCGYAAARTVLGSSCNYPNVTLAETNWATYSAGARIVNTFTSPTHVIQDRVDVAFVRRLLKRPIPQPLPPDTILRQHHLIGDCWPMSGTSGHIGIALAQPLHVTNVTILHLTGGTDDAGSAPRSAILWGISSRPLQQHFDHHISSPLQAQLTMVLDPRTVVPLAKVFYDIHTRLSSQWFIATGCEPIEVSTVIFEVLDNWGESSFTCLYGLYIHGDHE</sequence>
<accession>A0ACC1TBG8</accession>
<dbReference type="Proteomes" id="UP001148662">
    <property type="component" value="Unassembled WGS sequence"/>
</dbReference>
<name>A0ACC1TBG8_9APHY</name>
<protein>
    <submittedName>
        <fullName evidence="1">Uncharacterized protein</fullName>
    </submittedName>
</protein>
<evidence type="ECO:0000313" key="2">
    <source>
        <dbReference type="Proteomes" id="UP001148662"/>
    </source>
</evidence>
<evidence type="ECO:0000313" key="1">
    <source>
        <dbReference type="EMBL" id="KAJ3557075.1"/>
    </source>
</evidence>
<keyword evidence="2" id="KW-1185">Reference proteome</keyword>
<proteinExistence type="predicted"/>